<gene>
    <name evidence="2" type="ORF">H3309_01485</name>
</gene>
<dbReference type="KEGG" id="sand:H3309_01485"/>
<dbReference type="RefSeq" id="WP_182296856.1">
    <property type="nucleotide sequence ID" value="NZ_CP059851.1"/>
</dbReference>
<evidence type="ECO:0000256" key="1">
    <source>
        <dbReference type="SAM" id="Phobius"/>
    </source>
</evidence>
<protein>
    <submittedName>
        <fullName evidence="2">Uncharacterized protein</fullName>
    </submittedName>
</protein>
<reference evidence="2 3" key="1">
    <citation type="submission" date="2020-07" db="EMBL/GenBank/DDBJ databases">
        <title>Complete genome sequence for Sandaracinobacter sp. M6.</title>
        <authorList>
            <person name="Tang Y."/>
            <person name="Liu Q."/>
            <person name="Guo Z."/>
            <person name="Lei P."/>
            <person name="Huang B."/>
        </authorList>
    </citation>
    <scope>NUCLEOTIDE SEQUENCE [LARGE SCALE GENOMIC DNA]</scope>
    <source>
        <strain evidence="2 3">M6</strain>
    </source>
</reference>
<dbReference type="EMBL" id="CP059851">
    <property type="protein sequence ID" value="QMW23209.1"/>
    <property type="molecule type" value="Genomic_DNA"/>
</dbReference>
<evidence type="ECO:0000313" key="3">
    <source>
        <dbReference type="Proteomes" id="UP000515292"/>
    </source>
</evidence>
<accession>A0A7G5IIL7</accession>
<feature type="transmembrane region" description="Helical" evidence="1">
    <location>
        <begin position="6"/>
        <end position="25"/>
    </location>
</feature>
<keyword evidence="1" id="KW-0472">Membrane</keyword>
<dbReference type="Proteomes" id="UP000515292">
    <property type="component" value="Chromosome"/>
</dbReference>
<proteinExistence type="predicted"/>
<keyword evidence="1" id="KW-0812">Transmembrane</keyword>
<name>A0A7G5IIL7_9SPHN</name>
<keyword evidence="3" id="KW-1185">Reference proteome</keyword>
<evidence type="ECO:0000313" key="2">
    <source>
        <dbReference type="EMBL" id="QMW23209.1"/>
    </source>
</evidence>
<sequence length="76" mass="8168">MELYVLLVFGVISSAALPLGIVWLVQRGKLERALLQVQVASAPDAARLDRIESRLATLEAIVTDTPGQLARDIAAL</sequence>
<dbReference type="AlphaFoldDB" id="A0A7G5IIL7"/>
<organism evidence="2 3">
    <name type="scientific">Sandaracinobacteroides saxicola</name>
    <dbReference type="NCBI Taxonomy" id="2759707"/>
    <lineage>
        <taxon>Bacteria</taxon>
        <taxon>Pseudomonadati</taxon>
        <taxon>Pseudomonadota</taxon>
        <taxon>Alphaproteobacteria</taxon>
        <taxon>Sphingomonadales</taxon>
        <taxon>Sphingosinicellaceae</taxon>
        <taxon>Sandaracinobacteroides</taxon>
    </lineage>
</organism>
<keyword evidence="1" id="KW-1133">Transmembrane helix</keyword>